<dbReference type="EMBL" id="LAZR01043711">
    <property type="protein sequence ID" value="KKL06422.1"/>
    <property type="molecule type" value="Genomic_DNA"/>
</dbReference>
<dbReference type="AlphaFoldDB" id="A0A0F9AY40"/>
<organism evidence="1">
    <name type="scientific">marine sediment metagenome</name>
    <dbReference type="NCBI Taxonomy" id="412755"/>
    <lineage>
        <taxon>unclassified sequences</taxon>
        <taxon>metagenomes</taxon>
        <taxon>ecological metagenomes</taxon>
    </lineage>
</organism>
<accession>A0A0F9AY40</accession>
<evidence type="ECO:0000313" key="1">
    <source>
        <dbReference type="EMBL" id="KKL06422.1"/>
    </source>
</evidence>
<protein>
    <recommendedName>
        <fullName evidence="2">Phage protein</fullName>
    </recommendedName>
</protein>
<reference evidence="1" key="1">
    <citation type="journal article" date="2015" name="Nature">
        <title>Complex archaea that bridge the gap between prokaryotes and eukaryotes.</title>
        <authorList>
            <person name="Spang A."/>
            <person name="Saw J.H."/>
            <person name="Jorgensen S.L."/>
            <person name="Zaremba-Niedzwiedzka K."/>
            <person name="Martijn J."/>
            <person name="Lind A.E."/>
            <person name="van Eijk R."/>
            <person name="Schleper C."/>
            <person name="Guy L."/>
            <person name="Ettema T.J."/>
        </authorList>
    </citation>
    <scope>NUCLEOTIDE SEQUENCE</scope>
</reference>
<sequence length="97" mass="11262">MAKFRKKPVIIEAFQMTKEIWNTDDGWPRWALEALDRDPSEGAIWYVDNRIYCGTREGVHEVSLDDWIIQGIAGEIYPCKPDIFEQTYNPEPQTEGA</sequence>
<name>A0A0F9AY40_9ZZZZ</name>
<comment type="caution">
    <text evidence="1">The sequence shown here is derived from an EMBL/GenBank/DDBJ whole genome shotgun (WGS) entry which is preliminary data.</text>
</comment>
<evidence type="ECO:0008006" key="2">
    <source>
        <dbReference type="Google" id="ProtNLM"/>
    </source>
</evidence>
<gene>
    <name evidence="1" type="ORF">LCGC14_2596190</name>
</gene>
<proteinExistence type="predicted"/>